<dbReference type="VEuPathDB" id="VectorBase:AFAF009024"/>
<reference evidence="3" key="1">
    <citation type="submission" date="2014-01" db="EMBL/GenBank/DDBJ databases">
        <title>The Genome Sequence of Anopheles farauti FAR1 (V2).</title>
        <authorList>
            <consortium name="The Broad Institute Genomics Platform"/>
            <person name="Neafsey D.E."/>
            <person name="Besansky N."/>
            <person name="Howell P."/>
            <person name="Walton C."/>
            <person name="Young S.K."/>
            <person name="Zeng Q."/>
            <person name="Gargeya S."/>
            <person name="Fitzgerald M."/>
            <person name="Haas B."/>
            <person name="Abouelleil A."/>
            <person name="Allen A.W."/>
            <person name="Alvarado L."/>
            <person name="Arachchi H.M."/>
            <person name="Berlin A.M."/>
            <person name="Chapman S.B."/>
            <person name="Gainer-Dewar J."/>
            <person name="Goldberg J."/>
            <person name="Griggs A."/>
            <person name="Gujja S."/>
            <person name="Hansen M."/>
            <person name="Howarth C."/>
            <person name="Imamovic A."/>
            <person name="Ireland A."/>
            <person name="Larimer J."/>
            <person name="McCowan C."/>
            <person name="Murphy C."/>
            <person name="Pearson M."/>
            <person name="Poon T.W."/>
            <person name="Priest M."/>
            <person name="Roberts A."/>
            <person name="Saif S."/>
            <person name="Shea T."/>
            <person name="Sisk P."/>
            <person name="Sykes S."/>
            <person name="Wortman J."/>
            <person name="Nusbaum C."/>
            <person name="Birren B."/>
        </authorList>
    </citation>
    <scope>NUCLEOTIDE SEQUENCE [LARGE SCALE GENOMIC DNA]</scope>
    <source>
        <strain evidence="3">FAR1</strain>
    </source>
</reference>
<dbReference type="EMBL" id="AXCN02000654">
    <property type="status" value="NOT_ANNOTATED_CDS"/>
    <property type="molecule type" value="Genomic_DNA"/>
</dbReference>
<feature type="compositionally biased region" description="Gly residues" evidence="1">
    <location>
        <begin position="1"/>
        <end position="14"/>
    </location>
</feature>
<dbReference type="Proteomes" id="UP000075886">
    <property type="component" value="Unassembled WGS sequence"/>
</dbReference>
<evidence type="ECO:0000313" key="3">
    <source>
        <dbReference type="Proteomes" id="UP000075886"/>
    </source>
</evidence>
<name>A0A182QFB1_9DIPT</name>
<keyword evidence="3" id="KW-1185">Reference proteome</keyword>
<organism evidence="2 3">
    <name type="scientific">Anopheles farauti</name>
    <dbReference type="NCBI Taxonomy" id="69004"/>
    <lineage>
        <taxon>Eukaryota</taxon>
        <taxon>Metazoa</taxon>
        <taxon>Ecdysozoa</taxon>
        <taxon>Arthropoda</taxon>
        <taxon>Hexapoda</taxon>
        <taxon>Insecta</taxon>
        <taxon>Pterygota</taxon>
        <taxon>Neoptera</taxon>
        <taxon>Endopterygota</taxon>
        <taxon>Diptera</taxon>
        <taxon>Nematocera</taxon>
        <taxon>Culicoidea</taxon>
        <taxon>Culicidae</taxon>
        <taxon>Anophelinae</taxon>
        <taxon>Anopheles</taxon>
    </lineage>
</organism>
<accession>A0A182QFB1</accession>
<reference evidence="2" key="2">
    <citation type="submission" date="2020-05" db="UniProtKB">
        <authorList>
            <consortium name="EnsemblMetazoa"/>
        </authorList>
    </citation>
    <scope>IDENTIFICATION</scope>
    <source>
        <strain evidence="2">FAR1</strain>
    </source>
</reference>
<proteinExistence type="predicted"/>
<evidence type="ECO:0000256" key="1">
    <source>
        <dbReference type="SAM" id="MobiDB-lite"/>
    </source>
</evidence>
<dbReference type="EnsemblMetazoa" id="AFAF009024-RA">
    <property type="protein sequence ID" value="AFAF009024-PA"/>
    <property type="gene ID" value="AFAF009024"/>
</dbReference>
<dbReference type="AlphaFoldDB" id="A0A182QFB1"/>
<feature type="region of interest" description="Disordered" evidence="1">
    <location>
        <begin position="1"/>
        <end position="26"/>
    </location>
</feature>
<protein>
    <submittedName>
        <fullName evidence="2">Uncharacterized protein</fullName>
    </submittedName>
</protein>
<evidence type="ECO:0000313" key="2">
    <source>
        <dbReference type="EnsemblMetazoa" id="AFAF009024-PA"/>
    </source>
</evidence>
<sequence length="135" mass="14441">MVAAEGGGGTGKVPGRGSSSSAVPSANEALADPAPLFASRCWGQVTIRKAHKTQSFPFLSAYRKTAKIKTLTFVSVHGQIAVVLIRQLSFVYCALVKADAVPAGRNAGRQYPGSIFRQQQLDAFVVQLVYRCRTL</sequence>